<evidence type="ECO:0000256" key="1">
    <source>
        <dbReference type="SAM" id="MobiDB-lite"/>
    </source>
</evidence>
<evidence type="ECO:0000313" key="2">
    <source>
        <dbReference type="EMBL" id="TDW84299.1"/>
    </source>
</evidence>
<evidence type="ECO:0000313" key="3">
    <source>
        <dbReference type="Proteomes" id="UP000295060"/>
    </source>
</evidence>
<name>A0ABY2F7E1_9ACTN</name>
<evidence type="ECO:0008006" key="4">
    <source>
        <dbReference type="Google" id="ProtNLM"/>
    </source>
</evidence>
<sequence length="206" mass="21883">MIKHTHLAGAKRVAGPRQQARRSRRMSWPGFVLVSVLLFLVTACGQTGDDKEVATAGGSATAGASAGTGGKGDEFKFAQCMRDNGIKNWPDPQSDDGTGSKSGGPAKVIGPEGVDPKTVQETMQKCKQYLPNGGEPPENDPAQLEQMRKFAQCMRENGLPKYPDPDAGGGNQGMPREIDPNSAEFKTAQEACKKYMVRPSTSGRAG</sequence>
<gene>
    <name evidence="2" type="ORF">EV137_7108</name>
</gene>
<dbReference type="Proteomes" id="UP000295060">
    <property type="component" value="Unassembled WGS sequence"/>
</dbReference>
<feature type="region of interest" description="Disordered" evidence="1">
    <location>
        <begin position="84"/>
        <end position="119"/>
    </location>
</feature>
<feature type="compositionally biased region" description="Low complexity" evidence="1">
    <location>
        <begin position="54"/>
        <end position="65"/>
    </location>
</feature>
<feature type="region of interest" description="Disordered" evidence="1">
    <location>
        <begin position="1"/>
        <end position="24"/>
    </location>
</feature>
<proteinExistence type="predicted"/>
<keyword evidence="3" id="KW-1185">Reference proteome</keyword>
<organism evidence="2 3">
    <name type="scientific">Kribbella pratensis</name>
    <dbReference type="NCBI Taxonomy" id="2512112"/>
    <lineage>
        <taxon>Bacteria</taxon>
        <taxon>Bacillati</taxon>
        <taxon>Actinomycetota</taxon>
        <taxon>Actinomycetes</taxon>
        <taxon>Propionibacteriales</taxon>
        <taxon>Kribbellaceae</taxon>
        <taxon>Kribbella</taxon>
    </lineage>
</organism>
<feature type="region of interest" description="Disordered" evidence="1">
    <location>
        <begin position="156"/>
        <end position="179"/>
    </location>
</feature>
<protein>
    <recommendedName>
        <fullName evidence="4">Lipoprotein</fullName>
    </recommendedName>
</protein>
<dbReference type="EMBL" id="SODU01000004">
    <property type="protein sequence ID" value="TDW84299.1"/>
    <property type="molecule type" value="Genomic_DNA"/>
</dbReference>
<reference evidence="2 3" key="1">
    <citation type="submission" date="2019-03" db="EMBL/GenBank/DDBJ databases">
        <title>Genomic Encyclopedia of Type Strains, Phase III (KMG-III): the genomes of soil and plant-associated and newly described type strains.</title>
        <authorList>
            <person name="Whitman W."/>
        </authorList>
    </citation>
    <scope>NUCLEOTIDE SEQUENCE [LARGE SCALE GENOMIC DNA]</scope>
    <source>
        <strain evidence="2 3">VKMAc-2574</strain>
    </source>
</reference>
<feature type="region of interest" description="Disordered" evidence="1">
    <location>
        <begin position="52"/>
        <end position="71"/>
    </location>
</feature>
<comment type="caution">
    <text evidence="2">The sequence shown here is derived from an EMBL/GenBank/DDBJ whole genome shotgun (WGS) entry which is preliminary data.</text>
</comment>
<accession>A0ABY2F7E1</accession>